<reference evidence="2" key="1">
    <citation type="submission" date="2023-01" db="EMBL/GenBank/DDBJ databases">
        <authorList>
            <person name="Van Ghelder C."/>
            <person name="Rancurel C."/>
        </authorList>
    </citation>
    <scope>NUCLEOTIDE SEQUENCE</scope>
    <source>
        <strain evidence="2">CNCM I-4278</strain>
    </source>
</reference>
<dbReference type="Proteomes" id="UP001152607">
    <property type="component" value="Unassembled WGS sequence"/>
</dbReference>
<gene>
    <name evidence="2" type="ORF">PDIGIT_LOCUS14457</name>
</gene>
<feature type="coiled-coil region" evidence="1">
    <location>
        <begin position="4"/>
        <end position="34"/>
    </location>
</feature>
<evidence type="ECO:0000313" key="2">
    <source>
        <dbReference type="EMBL" id="CAI6341263.1"/>
    </source>
</evidence>
<comment type="caution">
    <text evidence="2">The sequence shown here is derived from an EMBL/GenBank/DDBJ whole genome shotgun (WGS) entry which is preliminary data.</text>
</comment>
<sequence>MHSATILVEENTRLQAAVQRKERKKRQRRQYIARRGALQAQEGQRLATEADRVV</sequence>
<keyword evidence="1" id="KW-0175">Coiled coil</keyword>
<evidence type="ECO:0000256" key="1">
    <source>
        <dbReference type="SAM" id="Coils"/>
    </source>
</evidence>
<organism evidence="2 3">
    <name type="scientific">Periconia digitata</name>
    <dbReference type="NCBI Taxonomy" id="1303443"/>
    <lineage>
        <taxon>Eukaryota</taxon>
        <taxon>Fungi</taxon>
        <taxon>Dikarya</taxon>
        <taxon>Ascomycota</taxon>
        <taxon>Pezizomycotina</taxon>
        <taxon>Dothideomycetes</taxon>
        <taxon>Pleosporomycetidae</taxon>
        <taxon>Pleosporales</taxon>
        <taxon>Massarineae</taxon>
        <taxon>Periconiaceae</taxon>
        <taxon>Periconia</taxon>
    </lineage>
</organism>
<accession>A0A9W4UVS1</accession>
<name>A0A9W4UVS1_9PLEO</name>
<dbReference type="AlphaFoldDB" id="A0A9W4UVS1"/>
<dbReference type="EMBL" id="CAOQHR010000011">
    <property type="protein sequence ID" value="CAI6341263.1"/>
    <property type="molecule type" value="Genomic_DNA"/>
</dbReference>
<proteinExistence type="predicted"/>
<protein>
    <submittedName>
        <fullName evidence="2">Uncharacterized protein</fullName>
    </submittedName>
</protein>
<evidence type="ECO:0000313" key="3">
    <source>
        <dbReference type="Proteomes" id="UP001152607"/>
    </source>
</evidence>
<keyword evidence="3" id="KW-1185">Reference proteome</keyword>